<evidence type="ECO:0000256" key="1">
    <source>
        <dbReference type="ARBA" id="ARBA00022670"/>
    </source>
</evidence>
<dbReference type="InterPro" id="IPR051458">
    <property type="entry name" value="Cyt/Met_Dipeptidase"/>
</dbReference>
<keyword evidence="4" id="KW-0732">Signal</keyword>
<dbReference type="Gene3D" id="3.40.630.10">
    <property type="entry name" value="Zn peptidases"/>
    <property type="match status" value="1"/>
</dbReference>
<keyword evidence="2" id="KW-0479">Metal-binding</keyword>
<accession>A0ABW5JJG5</accession>
<organism evidence="6 7">
    <name type="scientific">Gracilimonas halophila</name>
    <dbReference type="NCBI Taxonomy" id="1834464"/>
    <lineage>
        <taxon>Bacteria</taxon>
        <taxon>Pseudomonadati</taxon>
        <taxon>Balneolota</taxon>
        <taxon>Balneolia</taxon>
        <taxon>Balneolales</taxon>
        <taxon>Balneolaceae</taxon>
        <taxon>Gracilimonas</taxon>
    </lineage>
</organism>
<sequence>MYKVTALFFSLILFLPLISTAQVPAVEAAREFKDANAHQILSDYFELLKIPNVAGDIENINKNADFLISAFEKRGASMELLTLPDKPNVPPVIYGEINTPGANRTLILYVHYDGQPADPKNWTHAPWEPTLYSASMENNGNPIPFPSVSEPIDPEWRIYGRSASDDKVPFPAILATLDALNESDIPLTSNIKFFFDGEEEAGSPHVREFLERYKEKFEGDLWVFLDGPKHQSGRPQVVFGVRGVTGMEVTVYGPSRALHSGHYGGWSPVPGQMLADLLVSMKNETGEILIEGFNDSTAPITEADRKAFATLPDYDDQIREELGLSWTEFEDRSLIESFMYPTLTIKGLNSGNTGELARNVIPISATASLGIRLAKGNDPQDMQDKVEAHIQKQGYHIVREDPDKETKLKHRKIAKVTRSGGYPAMRTSINDPMAQQVVDAVERAASEEVILYPSYGGTLPIYHFEEVMQTPIVIVPIANHDNNQHAPDENIRIGNIWYGMEIYSSIFTMQ</sequence>
<dbReference type="Pfam" id="PF07687">
    <property type="entry name" value="M20_dimer"/>
    <property type="match status" value="1"/>
</dbReference>
<dbReference type="Proteomes" id="UP001597460">
    <property type="component" value="Unassembled WGS sequence"/>
</dbReference>
<dbReference type="Pfam" id="PF01546">
    <property type="entry name" value="Peptidase_M20"/>
    <property type="match status" value="1"/>
</dbReference>
<keyword evidence="3" id="KW-0378">Hydrolase</keyword>
<feature type="signal peptide" evidence="4">
    <location>
        <begin position="1"/>
        <end position="21"/>
    </location>
</feature>
<evidence type="ECO:0000313" key="7">
    <source>
        <dbReference type="Proteomes" id="UP001597460"/>
    </source>
</evidence>
<dbReference type="PANTHER" id="PTHR43270:SF8">
    <property type="entry name" value="DI- AND TRIPEPTIDASE DUG2-RELATED"/>
    <property type="match status" value="1"/>
</dbReference>
<keyword evidence="1" id="KW-0645">Protease</keyword>
<name>A0ABW5JJG5_9BACT</name>
<evidence type="ECO:0000313" key="6">
    <source>
        <dbReference type="EMBL" id="MFD2531880.1"/>
    </source>
</evidence>
<keyword evidence="7" id="KW-1185">Reference proteome</keyword>
<reference evidence="7" key="1">
    <citation type="journal article" date="2019" name="Int. J. Syst. Evol. Microbiol.">
        <title>The Global Catalogue of Microorganisms (GCM) 10K type strain sequencing project: providing services to taxonomists for standard genome sequencing and annotation.</title>
        <authorList>
            <consortium name="The Broad Institute Genomics Platform"/>
            <consortium name="The Broad Institute Genome Sequencing Center for Infectious Disease"/>
            <person name="Wu L."/>
            <person name="Ma J."/>
        </authorList>
    </citation>
    <scope>NUCLEOTIDE SEQUENCE [LARGE SCALE GENOMIC DNA]</scope>
    <source>
        <strain evidence="7">KCTC 52042</strain>
    </source>
</reference>
<dbReference type="RefSeq" id="WP_390299725.1">
    <property type="nucleotide sequence ID" value="NZ_JBHULI010000022.1"/>
</dbReference>
<feature type="domain" description="Peptidase M20 dimerisation" evidence="5">
    <location>
        <begin position="240"/>
        <end position="395"/>
    </location>
</feature>
<dbReference type="SUPFAM" id="SSF53187">
    <property type="entry name" value="Zn-dependent exopeptidases"/>
    <property type="match status" value="1"/>
</dbReference>
<proteinExistence type="predicted"/>
<evidence type="ECO:0000256" key="4">
    <source>
        <dbReference type="SAM" id="SignalP"/>
    </source>
</evidence>
<dbReference type="InterPro" id="IPR011650">
    <property type="entry name" value="Peptidase_M20_dimer"/>
</dbReference>
<dbReference type="InterPro" id="IPR002933">
    <property type="entry name" value="Peptidase_M20"/>
</dbReference>
<evidence type="ECO:0000256" key="2">
    <source>
        <dbReference type="ARBA" id="ARBA00022723"/>
    </source>
</evidence>
<protein>
    <submittedName>
        <fullName evidence="6">M20/M25/M40 family metallo-hydrolase</fullName>
    </submittedName>
</protein>
<comment type="caution">
    <text evidence="6">The sequence shown here is derived from an EMBL/GenBank/DDBJ whole genome shotgun (WGS) entry which is preliminary data.</text>
</comment>
<evidence type="ECO:0000259" key="5">
    <source>
        <dbReference type="Pfam" id="PF07687"/>
    </source>
</evidence>
<feature type="chain" id="PRO_5046715728" evidence="4">
    <location>
        <begin position="22"/>
        <end position="510"/>
    </location>
</feature>
<dbReference type="Gene3D" id="3.30.70.360">
    <property type="match status" value="1"/>
</dbReference>
<dbReference type="EMBL" id="JBHULI010000022">
    <property type="protein sequence ID" value="MFD2531880.1"/>
    <property type="molecule type" value="Genomic_DNA"/>
</dbReference>
<dbReference type="PANTHER" id="PTHR43270">
    <property type="entry name" value="BETA-ALA-HIS DIPEPTIDASE"/>
    <property type="match status" value="1"/>
</dbReference>
<gene>
    <name evidence="6" type="ORF">ACFSVN_05440</name>
</gene>
<evidence type="ECO:0000256" key="3">
    <source>
        <dbReference type="ARBA" id="ARBA00022801"/>
    </source>
</evidence>